<evidence type="ECO:0000313" key="2">
    <source>
        <dbReference type="EMBL" id="VDH96902.1"/>
    </source>
</evidence>
<dbReference type="Pfam" id="PF15134">
    <property type="entry name" value="CEP15-like"/>
    <property type="match status" value="1"/>
</dbReference>
<feature type="compositionally biased region" description="Basic residues" evidence="1">
    <location>
        <begin position="131"/>
        <end position="148"/>
    </location>
</feature>
<name>A0A8B6BXY8_MYTGA</name>
<proteinExistence type="predicted"/>
<evidence type="ECO:0000256" key="1">
    <source>
        <dbReference type="SAM" id="MobiDB-lite"/>
    </source>
</evidence>
<protein>
    <submittedName>
        <fullName evidence="2">Uncharacterized protein</fullName>
    </submittedName>
</protein>
<keyword evidence="3" id="KW-1185">Reference proteome</keyword>
<organism evidence="2 3">
    <name type="scientific">Mytilus galloprovincialis</name>
    <name type="common">Mediterranean mussel</name>
    <dbReference type="NCBI Taxonomy" id="29158"/>
    <lineage>
        <taxon>Eukaryota</taxon>
        <taxon>Metazoa</taxon>
        <taxon>Spiralia</taxon>
        <taxon>Lophotrochozoa</taxon>
        <taxon>Mollusca</taxon>
        <taxon>Bivalvia</taxon>
        <taxon>Autobranchia</taxon>
        <taxon>Pteriomorphia</taxon>
        <taxon>Mytilida</taxon>
        <taxon>Mytiloidea</taxon>
        <taxon>Mytilidae</taxon>
        <taxon>Mytilinae</taxon>
        <taxon>Mytilus</taxon>
    </lineage>
</organism>
<feature type="compositionally biased region" description="Low complexity" evidence="1">
    <location>
        <begin position="121"/>
        <end position="130"/>
    </location>
</feature>
<gene>
    <name evidence="2" type="ORF">MGAL_10B027541</name>
</gene>
<reference evidence="2" key="1">
    <citation type="submission" date="2018-11" db="EMBL/GenBank/DDBJ databases">
        <authorList>
            <person name="Alioto T."/>
            <person name="Alioto T."/>
        </authorList>
    </citation>
    <scope>NUCLEOTIDE SEQUENCE</scope>
</reference>
<comment type="caution">
    <text evidence="2">The sequence shown here is derived from an EMBL/GenBank/DDBJ whole genome shotgun (WGS) entry which is preliminary data.</text>
</comment>
<dbReference type="PANTHER" id="PTHR14286">
    <property type="entry name" value="GENE, 49355-RELATED"/>
    <property type="match status" value="1"/>
</dbReference>
<feature type="region of interest" description="Disordered" evidence="1">
    <location>
        <begin position="121"/>
        <end position="148"/>
    </location>
</feature>
<dbReference type="Proteomes" id="UP000596742">
    <property type="component" value="Unassembled WGS sequence"/>
</dbReference>
<dbReference type="PANTHER" id="PTHR14286:SF2">
    <property type="entry name" value="CENTROSOMAL PROTEIN 15 KDA"/>
    <property type="match status" value="1"/>
</dbReference>
<dbReference type="InterPro" id="IPR028006">
    <property type="entry name" value="CEP15-like"/>
</dbReference>
<sequence length="148" mass="17418">MKVMTLNSSAENVYHDRLNEWTKREIQLSRLHEELVAKRETLVHYSMTYVESQLARRQNVKTHVNTATIRNTTLLEDLESTEDRLYQEACNPPSPRLTTLQNNYWSMVKSLKPLWEQSLQKKTSLSSSKKTTGKQKPSKPKRVWKRSK</sequence>
<dbReference type="EMBL" id="UYJE01000844">
    <property type="protein sequence ID" value="VDH96902.1"/>
    <property type="molecule type" value="Genomic_DNA"/>
</dbReference>
<evidence type="ECO:0000313" key="3">
    <source>
        <dbReference type="Proteomes" id="UP000596742"/>
    </source>
</evidence>
<dbReference type="AlphaFoldDB" id="A0A8B6BXY8"/>
<dbReference type="OrthoDB" id="9871079at2759"/>
<accession>A0A8B6BXY8</accession>